<evidence type="ECO:0000256" key="4">
    <source>
        <dbReference type="ARBA" id="ARBA00011738"/>
    </source>
</evidence>
<dbReference type="SUPFAM" id="SSF53383">
    <property type="entry name" value="PLP-dependent transferases"/>
    <property type="match status" value="1"/>
</dbReference>
<dbReference type="Gene3D" id="3.40.640.10">
    <property type="entry name" value="Type I PLP-dependent aspartate aminotransferase-like (Major domain)"/>
    <property type="match status" value="1"/>
</dbReference>
<comment type="cofactor">
    <cofactor evidence="1 11">
        <name>pyridoxal 5'-phosphate</name>
        <dbReference type="ChEBI" id="CHEBI:597326"/>
    </cofactor>
</comment>
<evidence type="ECO:0000259" key="12">
    <source>
        <dbReference type="Pfam" id="PF00155"/>
    </source>
</evidence>
<comment type="catalytic activity">
    <reaction evidence="10 11">
        <text>L-histidinol phosphate + 2-oxoglutarate = 3-(imidazol-4-yl)-2-oxopropyl phosphate + L-glutamate</text>
        <dbReference type="Rhea" id="RHEA:23744"/>
        <dbReference type="ChEBI" id="CHEBI:16810"/>
        <dbReference type="ChEBI" id="CHEBI:29985"/>
        <dbReference type="ChEBI" id="CHEBI:57766"/>
        <dbReference type="ChEBI" id="CHEBI:57980"/>
        <dbReference type="EC" id="2.6.1.9"/>
    </reaction>
</comment>
<gene>
    <name evidence="11" type="primary">hisC</name>
    <name evidence="13" type="ORF">ABWT76_004148</name>
</gene>
<keyword evidence="6 11" id="KW-0028">Amino-acid biosynthesis</keyword>
<sequence>MLSFIRSDLAQFTAYTPHPGGCEPETDRPVMAIDRLDTNECPYDLPGDLKEKLAWVYQKEIENNRYPDGGHIALKEAIAAYVNEASPESPVQGLNISVGNGSDELIRSLLIATCLGGSGAILVANPTFSMYAIIAKTLGIPVVEVGRSETTFEIDLTAAQEAILHPQRSAIASTENPPIRAVFLVHPNSPTANPLSEAELNWIGTLPPEIMVVIDEAYFEFSQTTLVGKLPQHPNWVILRTFSKAFRLASHRVGYAIAHPELIAILEKVRLPYNLPGFTQAAAQTALLHRQTLLQAIPEIIQERDRLYNALVKIPQLQVWPSGANFIYVRLKNTSPAQMDPALSQIAQQLKAQGTLIRHTGGGLRITIGTPEENQRTLERLQGLNL</sequence>
<name>A0AAU8J9I4_9CYAN</name>
<feature type="modified residue" description="N6-(pyridoxal phosphate)lysine" evidence="11">
    <location>
        <position position="244"/>
    </location>
</feature>
<keyword evidence="8 11" id="KW-0663">Pyridoxal phosphate</keyword>
<evidence type="ECO:0000256" key="1">
    <source>
        <dbReference type="ARBA" id="ARBA00001933"/>
    </source>
</evidence>
<dbReference type="InterPro" id="IPR004839">
    <property type="entry name" value="Aminotransferase_I/II_large"/>
</dbReference>
<dbReference type="CDD" id="cd00609">
    <property type="entry name" value="AAT_like"/>
    <property type="match status" value="1"/>
</dbReference>
<dbReference type="Gene3D" id="3.90.1150.10">
    <property type="entry name" value="Aspartate Aminotransferase, domain 1"/>
    <property type="match status" value="1"/>
</dbReference>
<protein>
    <recommendedName>
        <fullName evidence="11">Histidinol-phosphate aminotransferase</fullName>
        <ecNumber evidence="11">2.6.1.9</ecNumber>
    </recommendedName>
    <alternativeName>
        <fullName evidence="11">Imidazole acetol-phosphate transaminase</fullName>
    </alternativeName>
</protein>
<comment type="subunit">
    <text evidence="4 11">Homodimer.</text>
</comment>
<evidence type="ECO:0000256" key="6">
    <source>
        <dbReference type="ARBA" id="ARBA00022605"/>
    </source>
</evidence>
<comment type="similarity">
    <text evidence="3 11">Belongs to the class-II pyridoxal-phosphate-dependent aminotransferase family. Histidinol-phosphate aminotransferase subfamily.</text>
</comment>
<dbReference type="EMBL" id="CP159837">
    <property type="protein sequence ID" value="XCM35464.1"/>
    <property type="molecule type" value="Genomic_DNA"/>
</dbReference>
<accession>A0AAU8J9I4</accession>
<evidence type="ECO:0000256" key="3">
    <source>
        <dbReference type="ARBA" id="ARBA00007970"/>
    </source>
</evidence>
<dbReference type="NCBIfam" id="NF002726">
    <property type="entry name" value="PRK02610.1"/>
    <property type="match status" value="1"/>
</dbReference>
<keyword evidence="7 11" id="KW-0808">Transferase</keyword>
<dbReference type="InterPro" id="IPR050106">
    <property type="entry name" value="HistidinolP_aminotransfase"/>
</dbReference>
<dbReference type="InterPro" id="IPR015422">
    <property type="entry name" value="PyrdxlP-dep_Trfase_small"/>
</dbReference>
<keyword evidence="5 11" id="KW-0032">Aminotransferase</keyword>
<dbReference type="RefSeq" id="WP_054465738.1">
    <property type="nucleotide sequence ID" value="NZ_CP159837.1"/>
</dbReference>
<dbReference type="HAMAP" id="MF_01023">
    <property type="entry name" value="HisC_aminotrans_2"/>
    <property type="match status" value="1"/>
</dbReference>
<dbReference type="GO" id="GO:0004400">
    <property type="term" value="F:histidinol-phosphate transaminase activity"/>
    <property type="evidence" value="ECO:0007669"/>
    <property type="project" value="UniProtKB-UniRule"/>
</dbReference>
<dbReference type="InterPro" id="IPR015424">
    <property type="entry name" value="PyrdxlP-dep_Trfase"/>
</dbReference>
<comment type="pathway">
    <text evidence="2 11">Amino-acid biosynthesis; L-histidine biosynthesis; L-histidine from 5-phospho-alpha-D-ribose 1-diphosphate: step 7/9.</text>
</comment>
<evidence type="ECO:0000256" key="5">
    <source>
        <dbReference type="ARBA" id="ARBA00022576"/>
    </source>
</evidence>
<dbReference type="Pfam" id="PF00155">
    <property type="entry name" value="Aminotran_1_2"/>
    <property type="match status" value="1"/>
</dbReference>
<dbReference type="GO" id="GO:0000105">
    <property type="term" value="P:L-histidine biosynthetic process"/>
    <property type="evidence" value="ECO:0007669"/>
    <property type="project" value="UniProtKB-UniRule"/>
</dbReference>
<evidence type="ECO:0000256" key="11">
    <source>
        <dbReference type="HAMAP-Rule" id="MF_01023"/>
    </source>
</evidence>
<dbReference type="InterPro" id="IPR015421">
    <property type="entry name" value="PyrdxlP-dep_Trfase_major"/>
</dbReference>
<keyword evidence="9 11" id="KW-0368">Histidine biosynthesis</keyword>
<dbReference type="PANTHER" id="PTHR43643">
    <property type="entry name" value="HISTIDINOL-PHOSPHATE AMINOTRANSFERASE 2"/>
    <property type="match status" value="1"/>
</dbReference>
<dbReference type="AlphaFoldDB" id="A0AAU8J9I4"/>
<evidence type="ECO:0000256" key="8">
    <source>
        <dbReference type="ARBA" id="ARBA00022898"/>
    </source>
</evidence>
<evidence type="ECO:0000256" key="2">
    <source>
        <dbReference type="ARBA" id="ARBA00005011"/>
    </source>
</evidence>
<dbReference type="GO" id="GO:0030170">
    <property type="term" value="F:pyridoxal phosphate binding"/>
    <property type="evidence" value="ECO:0007669"/>
    <property type="project" value="InterPro"/>
</dbReference>
<dbReference type="EC" id="2.6.1.9" evidence="11"/>
<evidence type="ECO:0000256" key="10">
    <source>
        <dbReference type="ARBA" id="ARBA00047481"/>
    </source>
</evidence>
<dbReference type="PANTHER" id="PTHR43643:SF6">
    <property type="entry name" value="HISTIDINOL-PHOSPHATE AMINOTRANSFERASE"/>
    <property type="match status" value="1"/>
</dbReference>
<evidence type="ECO:0000313" key="13">
    <source>
        <dbReference type="EMBL" id="XCM35464.1"/>
    </source>
</evidence>
<evidence type="ECO:0000256" key="7">
    <source>
        <dbReference type="ARBA" id="ARBA00022679"/>
    </source>
</evidence>
<evidence type="ECO:0000256" key="9">
    <source>
        <dbReference type="ARBA" id="ARBA00023102"/>
    </source>
</evidence>
<reference evidence="13" key="1">
    <citation type="submission" date="2024-07" db="EMBL/GenBank/DDBJ databases">
        <authorList>
            <person name="Kim Y.J."/>
            <person name="Jeong J.Y."/>
        </authorList>
    </citation>
    <scope>NUCLEOTIDE SEQUENCE</scope>
    <source>
        <strain evidence="13">GIHE-MW2</strain>
    </source>
</reference>
<feature type="domain" description="Aminotransferase class I/classII large" evidence="12">
    <location>
        <begin position="36"/>
        <end position="381"/>
    </location>
</feature>
<dbReference type="InterPro" id="IPR005861">
    <property type="entry name" value="HisP_aminotrans"/>
</dbReference>
<proteinExistence type="inferred from homology"/>
<organism evidence="13">
    <name type="scientific">Planktothricoides raciborskii GIHE-MW2</name>
    <dbReference type="NCBI Taxonomy" id="2792601"/>
    <lineage>
        <taxon>Bacteria</taxon>
        <taxon>Bacillati</taxon>
        <taxon>Cyanobacteriota</taxon>
        <taxon>Cyanophyceae</taxon>
        <taxon>Oscillatoriophycideae</taxon>
        <taxon>Oscillatoriales</taxon>
        <taxon>Oscillatoriaceae</taxon>
        <taxon>Planktothricoides</taxon>
    </lineage>
</organism>